<evidence type="ECO:0000313" key="1">
    <source>
        <dbReference type="EMBL" id="KAF5827765.1"/>
    </source>
</evidence>
<reference evidence="1" key="1">
    <citation type="submission" date="2017-08" db="EMBL/GenBank/DDBJ databases">
        <authorList>
            <person name="Polle J.E."/>
            <person name="Barry K."/>
            <person name="Cushman J."/>
            <person name="Schmutz J."/>
            <person name="Tran D."/>
            <person name="Hathwaick L.T."/>
            <person name="Yim W.C."/>
            <person name="Jenkins J."/>
            <person name="Mckie-Krisberg Z.M."/>
            <person name="Prochnik S."/>
            <person name="Lindquist E."/>
            <person name="Dockter R.B."/>
            <person name="Adam C."/>
            <person name="Molina H."/>
            <person name="Bunkerborg J."/>
            <person name="Jin E."/>
            <person name="Buchheim M."/>
            <person name="Magnuson J."/>
        </authorList>
    </citation>
    <scope>NUCLEOTIDE SEQUENCE</scope>
    <source>
        <strain evidence="1">CCAP 19/18</strain>
    </source>
</reference>
<comment type="caution">
    <text evidence="1">The sequence shown here is derived from an EMBL/GenBank/DDBJ whole genome shotgun (WGS) entry which is preliminary data.</text>
</comment>
<protein>
    <submittedName>
        <fullName evidence="1">Uncharacterized protein</fullName>
    </submittedName>
</protein>
<keyword evidence="2" id="KW-1185">Reference proteome</keyword>
<proteinExistence type="predicted"/>
<name>A0ABQ7FZI3_DUNSA</name>
<dbReference type="Proteomes" id="UP000815325">
    <property type="component" value="Unassembled WGS sequence"/>
</dbReference>
<organism evidence="1 2">
    <name type="scientific">Dunaliella salina</name>
    <name type="common">Green alga</name>
    <name type="synonym">Protococcus salinus</name>
    <dbReference type="NCBI Taxonomy" id="3046"/>
    <lineage>
        <taxon>Eukaryota</taxon>
        <taxon>Viridiplantae</taxon>
        <taxon>Chlorophyta</taxon>
        <taxon>core chlorophytes</taxon>
        <taxon>Chlorophyceae</taxon>
        <taxon>CS clade</taxon>
        <taxon>Chlamydomonadales</taxon>
        <taxon>Dunaliellaceae</taxon>
        <taxon>Dunaliella</taxon>
    </lineage>
</organism>
<gene>
    <name evidence="1" type="ORF">DUNSADRAFT_18789</name>
</gene>
<accession>A0ABQ7FZI3</accession>
<dbReference type="EMBL" id="MU070431">
    <property type="protein sequence ID" value="KAF5827765.1"/>
    <property type="molecule type" value="Genomic_DNA"/>
</dbReference>
<evidence type="ECO:0000313" key="2">
    <source>
        <dbReference type="Proteomes" id="UP000815325"/>
    </source>
</evidence>
<sequence>MLRSCSLTRARMHACPPVQPCRRASLRTSVWNRDPAILATGGGLKGSSPQDLEEEVRALQDQGTTFPFFSQVSGIDMKLDARVPPFHQEVMASGWPAGCDERYCMAWMHHGYEYARQMEIHKRNLFREHLSFEEILATDGNNFFSRLPGSALVSDEASKDFMDWLTSAPIGSVRIHKSRFQPGAICATFTNTPVHGDEVTLAAGGIEHTHVAVGFVDLSTAAAAAARSPGEPGLQLRWVGYDLSAHAAAKSATLAQMLADGAEIDEILQVWYSSTWSSSTHVAFQKAVSGALASAAPPVKDLLNHWQGCGKLSLSEARQIWLSSRVRSPYIIGNFVRKADRVALARYLVSGELLQGTSGSLTMFAVPPQYGKKEVDENFLQTIPFKEISETILKSGGHLDIIAAGVEVLRTRIACLAEKVKSKQISLEVHYGAVDPANPDLLAHIASLKPTSLSWSNVCDYYHPADFHAMARTCSPDGTHTAHMMNYAKCVKGGFYIDYLVSTPMTASQFLRDVYDQGLKQIDQEYQLAGYKELLLSAPVENARNVVDGMLFKQHHKQEWMEAFFAKHGRLRWRRSLFAPRGRHNVQAKVLEAPGAYNPFKRTCATMRVAFTYADMLPEKEIAISSALRNKETNNMPLKQRSTYRAGRS</sequence>